<evidence type="ECO:0000313" key="2">
    <source>
        <dbReference type="EMBL" id="MPC83772.1"/>
    </source>
</evidence>
<comment type="caution">
    <text evidence="2">The sequence shown here is derived from an EMBL/GenBank/DDBJ whole genome shotgun (WGS) entry which is preliminary data.</text>
</comment>
<name>A0A5B7IIX5_PORTR</name>
<dbReference type="PANTHER" id="PTHR19446">
    <property type="entry name" value="REVERSE TRANSCRIPTASES"/>
    <property type="match status" value="1"/>
</dbReference>
<proteinExistence type="predicted"/>
<organism evidence="2 3">
    <name type="scientific">Portunus trituberculatus</name>
    <name type="common">Swimming crab</name>
    <name type="synonym">Neptunus trituberculatus</name>
    <dbReference type="NCBI Taxonomy" id="210409"/>
    <lineage>
        <taxon>Eukaryota</taxon>
        <taxon>Metazoa</taxon>
        <taxon>Ecdysozoa</taxon>
        <taxon>Arthropoda</taxon>
        <taxon>Crustacea</taxon>
        <taxon>Multicrustacea</taxon>
        <taxon>Malacostraca</taxon>
        <taxon>Eumalacostraca</taxon>
        <taxon>Eucarida</taxon>
        <taxon>Decapoda</taxon>
        <taxon>Pleocyemata</taxon>
        <taxon>Brachyura</taxon>
        <taxon>Eubrachyura</taxon>
        <taxon>Portunoidea</taxon>
        <taxon>Portunidae</taxon>
        <taxon>Portuninae</taxon>
        <taxon>Portunus</taxon>
    </lineage>
</organism>
<gene>
    <name evidence="2" type="primary">PO22_0</name>
    <name evidence="2" type="ORF">E2C01_078488</name>
</gene>
<feature type="region of interest" description="Disordered" evidence="1">
    <location>
        <begin position="15"/>
        <end position="60"/>
    </location>
</feature>
<dbReference type="AlphaFoldDB" id="A0A5B7IIX5"/>
<reference evidence="2 3" key="1">
    <citation type="submission" date="2019-05" db="EMBL/GenBank/DDBJ databases">
        <title>Another draft genome of Portunus trituberculatus and its Hox gene families provides insights of decapod evolution.</title>
        <authorList>
            <person name="Jeong J.-H."/>
            <person name="Song I."/>
            <person name="Kim S."/>
            <person name="Choi T."/>
            <person name="Kim D."/>
            <person name="Ryu S."/>
            <person name="Kim W."/>
        </authorList>
    </citation>
    <scope>NUCLEOTIDE SEQUENCE [LARGE SCALE GENOMIC DNA]</scope>
    <source>
        <tissue evidence="2">Muscle</tissue>
    </source>
</reference>
<dbReference type="EMBL" id="VSRR010063461">
    <property type="protein sequence ID" value="MPC83772.1"/>
    <property type="molecule type" value="Genomic_DNA"/>
</dbReference>
<evidence type="ECO:0000313" key="3">
    <source>
        <dbReference type="Proteomes" id="UP000324222"/>
    </source>
</evidence>
<evidence type="ECO:0000256" key="1">
    <source>
        <dbReference type="SAM" id="MobiDB-lite"/>
    </source>
</evidence>
<accession>A0A5B7IIX5</accession>
<sequence length="175" mass="19246">MKDYWPGLFGRASLEESRSPDAVRPTLDVDGPINEDEIKRALKTTKPSTAPGPDGRRREDVSALNVDQLDWAMNILLLLKDVPQTWAMGRTTLIPKTPEAKDPGDFRPITITSILLSKARTNIMGDTCPIRRGVLQGDRLSPYLFNITLDWALSQVPADVGARLAGTPLSYCLCG</sequence>
<dbReference type="Proteomes" id="UP000324222">
    <property type="component" value="Unassembled WGS sequence"/>
</dbReference>
<keyword evidence="3" id="KW-1185">Reference proteome</keyword>
<protein>
    <submittedName>
        <fullName evidence="2">Retrovirus-related Pol polyprotein from type-1 retrotransposable element R2</fullName>
    </submittedName>
</protein>